<evidence type="ECO:0000256" key="1">
    <source>
        <dbReference type="SAM" id="MobiDB-lite"/>
    </source>
</evidence>
<reference evidence="2" key="1">
    <citation type="submission" date="2015-06" db="EMBL/GenBank/DDBJ databases">
        <authorList>
            <person name="Hoefler B.C."/>
            <person name="Straight P.D."/>
        </authorList>
    </citation>
    <scope>NUCLEOTIDE SEQUENCE</scope>
</reference>
<gene>
    <name evidence="2" type="ORF">c1_g1_i3</name>
</gene>
<name>A0A0K8W8N2_BACLA</name>
<feature type="region of interest" description="Disordered" evidence="1">
    <location>
        <begin position="51"/>
        <end position="87"/>
    </location>
</feature>
<dbReference type="AlphaFoldDB" id="A0A0K8W8N2"/>
<organism evidence="2">
    <name type="scientific">Bactrocera latifrons</name>
    <name type="common">Malaysian fruit fly</name>
    <name type="synonym">Chaetodacus latifrons</name>
    <dbReference type="NCBI Taxonomy" id="174628"/>
    <lineage>
        <taxon>Eukaryota</taxon>
        <taxon>Metazoa</taxon>
        <taxon>Ecdysozoa</taxon>
        <taxon>Arthropoda</taxon>
        <taxon>Hexapoda</taxon>
        <taxon>Insecta</taxon>
        <taxon>Pterygota</taxon>
        <taxon>Neoptera</taxon>
        <taxon>Endopterygota</taxon>
        <taxon>Diptera</taxon>
        <taxon>Brachycera</taxon>
        <taxon>Muscomorpha</taxon>
        <taxon>Tephritoidea</taxon>
        <taxon>Tephritidae</taxon>
        <taxon>Bactrocera</taxon>
        <taxon>Bactrocera</taxon>
    </lineage>
</organism>
<accession>A0A0K8W8N2</accession>
<sequence length="155" mass="17855">MSVFTILPNKINVVAFINIFKSIVEEILQQRGKKKEARCVKTIQSQSLHLDSQQKGEGYQTKRKTAAQYQKEYRQRQREKKKQESEGLTSVYQENGHLCGSVCDGKWYNTSHGGHLRFAKSENSGHSRVHSQSSVTQKKVLVYFKDIIKIILNCH</sequence>
<dbReference type="EMBL" id="GDHF01004930">
    <property type="protein sequence ID" value="JAI47384.1"/>
    <property type="molecule type" value="Transcribed_RNA"/>
</dbReference>
<feature type="compositionally biased region" description="Basic and acidic residues" evidence="1">
    <location>
        <begin position="71"/>
        <end position="85"/>
    </location>
</feature>
<evidence type="ECO:0000313" key="2">
    <source>
        <dbReference type="EMBL" id="JAI47384.1"/>
    </source>
</evidence>
<proteinExistence type="predicted"/>
<protein>
    <submittedName>
        <fullName evidence="2">Uncharacterized protein</fullName>
    </submittedName>
</protein>